<dbReference type="InterPro" id="IPR016130">
    <property type="entry name" value="Tyr_Pase_AS"/>
</dbReference>
<gene>
    <name evidence="2" type="ORF">GCM10020366_15040</name>
</gene>
<dbReference type="SUPFAM" id="SSF52799">
    <property type="entry name" value="(Phosphotyrosine protein) phosphatases II"/>
    <property type="match status" value="1"/>
</dbReference>
<evidence type="ECO:0000313" key="3">
    <source>
        <dbReference type="Proteomes" id="UP001500483"/>
    </source>
</evidence>
<dbReference type="PROSITE" id="PS00383">
    <property type="entry name" value="TYR_PHOSPHATASE_1"/>
    <property type="match status" value="1"/>
</dbReference>
<sequence length="252" mass="26555">MAGWRELGWDGLINGRELGGVPVRDGYVRWGAVVRAGNPVRLSAEGWAALWAHGVRTVVDLTDGVEDGPDRAPRPAGLSTLHLPLDDPGDAEFRDRWGGALSCTPLYYPAFVRRYPRRLAEVVGAIATARPGGVLVHCGSGRDRTGLVVLVLLGLLGASAEVIAADHALSHAPLRAVAAAEGRPDDAPEIRRLLAAHGSSTAAVVREVVEARDLAAELLAAGLTGGELTALRERALGRVRPARPIDTPFLHG</sequence>
<dbReference type="Proteomes" id="UP001500483">
    <property type="component" value="Unassembled WGS sequence"/>
</dbReference>
<protein>
    <submittedName>
        <fullName evidence="2">Tyrosine-protein phosphatase</fullName>
    </submittedName>
</protein>
<organism evidence="2 3">
    <name type="scientific">Saccharopolyspora gregorii</name>
    <dbReference type="NCBI Taxonomy" id="33914"/>
    <lineage>
        <taxon>Bacteria</taxon>
        <taxon>Bacillati</taxon>
        <taxon>Actinomycetota</taxon>
        <taxon>Actinomycetes</taxon>
        <taxon>Pseudonocardiales</taxon>
        <taxon>Pseudonocardiaceae</taxon>
        <taxon>Saccharopolyspora</taxon>
    </lineage>
</organism>
<reference evidence="3" key="1">
    <citation type="journal article" date="2019" name="Int. J. Syst. Evol. Microbiol.">
        <title>The Global Catalogue of Microorganisms (GCM) 10K type strain sequencing project: providing services to taxonomists for standard genome sequencing and annotation.</title>
        <authorList>
            <consortium name="The Broad Institute Genomics Platform"/>
            <consortium name="The Broad Institute Genome Sequencing Center for Infectious Disease"/>
            <person name="Wu L."/>
            <person name="Ma J."/>
        </authorList>
    </citation>
    <scope>NUCLEOTIDE SEQUENCE [LARGE SCALE GENOMIC DNA]</scope>
    <source>
        <strain evidence="3">JCM 9687</strain>
    </source>
</reference>
<name>A0ABP6RLW1_9PSEU</name>
<keyword evidence="3" id="KW-1185">Reference proteome</keyword>
<dbReference type="RefSeq" id="WP_258347598.1">
    <property type="nucleotide sequence ID" value="NZ_BAAAYK010000038.1"/>
</dbReference>
<evidence type="ECO:0000313" key="2">
    <source>
        <dbReference type="EMBL" id="GAA3355339.1"/>
    </source>
</evidence>
<comment type="caution">
    <text evidence="2">The sequence shown here is derived from an EMBL/GenBank/DDBJ whole genome shotgun (WGS) entry which is preliminary data.</text>
</comment>
<dbReference type="PROSITE" id="PS50056">
    <property type="entry name" value="TYR_PHOSPHATASE_2"/>
    <property type="match status" value="1"/>
</dbReference>
<proteinExistence type="predicted"/>
<dbReference type="Gene3D" id="3.90.190.10">
    <property type="entry name" value="Protein tyrosine phosphatase superfamily"/>
    <property type="match status" value="1"/>
</dbReference>
<dbReference type="InterPro" id="IPR000387">
    <property type="entry name" value="Tyr_Pase_dom"/>
</dbReference>
<evidence type="ECO:0000259" key="1">
    <source>
        <dbReference type="PROSITE" id="PS50056"/>
    </source>
</evidence>
<dbReference type="Pfam" id="PF13350">
    <property type="entry name" value="Y_phosphatase3"/>
    <property type="match status" value="1"/>
</dbReference>
<dbReference type="InterPro" id="IPR029021">
    <property type="entry name" value="Prot-tyrosine_phosphatase-like"/>
</dbReference>
<dbReference type="EMBL" id="BAAAYK010000038">
    <property type="protein sequence ID" value="GAA3355339.1"/>
    <property type="molecule type" value="Genomic_DNA"/>
</dbReference>
<accession>A0ABP6RLW1</accession>
<feature type="domain" description="Tyrosine specific protein phosphatases" evidence="1">
    <location>
        <begin position="113"/>
        <end position="153"/>
    </location>
</feature>
<dbReference type="InterPro" id="IPR026893">
    <property type="entry name" value="Tyr/Ser_Pase_IphP-type"/>
</dbReference>